<feature type="transmembrane region" description="Helical" evidence="11">
    <location>
        <begin position="2319"/>
        <end position="2339"/>
    </location>
</feature>
<dbReference type="Pfam" id="PF00005">
    <property type="entry name" value="ABC_tran"/>
    <property type="match status" value="2"/>
</dbReference>
<dbReference type="PANTHER" id="PTHR19229">
    <property type="entry name" value="ATP-BINDING CASSETTE TRANSPORTER SUBFAMILY A ABCA"/>
    <property type="match status" value="1"/>
</dbReference>
<organism evidence="13 14">
    <name type="scientific">Rousettus aegyptiacus</name>
    <name type="common">Egyptian fruit bat</name>
    <name type="synonym">Pteropus aegyptiacus</name>
    <dbReference type="NCBI Taxonomy" id="9407"/>
    <lineage>
        <taxon>Eukaryota</taxon>
        <taxon>Metazoa</taxon>
        <taxon>Chordata</taxon>
        <taxon>Craniata</taxon>
        <taxon>Vertebrata</taxon>
        <taxon>Euteleostomi</taxon>
        <taxon>Mammalia</taxon>
        <taxon>Eutheria</taxon>
        <taxon>Laurasiatheria</taxon>
        <taxon>Chiroptera</taxon>
        <taxon>Yinpterochiroptera</taxon>
        <taxon>Pteropodoidea</taxon>
        <taxon>Pteropodidae</taxon>
        <taxon>Rousettinae</taxon>
        <taxon>Rousettus</taxon>
    </lineage>
</organism>
<evidence type="ECO:0000256" key="10">
    <source>
        <dbReference type="SAM" id="MobiDB-lite"/>
    </source>
</evidence>
<feature type="region of interest" description="Disordered" evidence="10">
    <location>
        <begin position="82"/>
        <end position="102"/>
    </location>
</feature>
<protein>
    <submittedName>
        <fullName evidence="13">ATP binding cassette subfamily A member 13</fullName>
    </submittedName>
</protein>
<dbReference type="InterPro" id="IPR003439">
    <property type="entry name" value="ABC_transporter-like_ATP-bd"/>
</dbReference>
<dbReference type="GO" id="GO:0005524">
    <property type="term" value="F:ATP binding"/>
    <property type="evidence" value="ECO:0007669"/>
    <property type="project" value="UniProtKB-KW"/>
</dbReference>
<comment type="subcellular location">
    <subcellularLocation>
        <location evidence="1">Membrane</location>
        <topology evidence="1">Multi-pass membrane protein</topology>
    </subcellularLocation>
</comment>
<dbReference type="InterPro" id="IPR003593">
    <property type="entry name" value="AAA+_ATPase"/>
</dbReference>
<keyword evidence="6" id="KW-0067">ATP-binding</keyword>
<dbReference type="GO" id="GO:0005319">
    <property type="term" value="F:lipid transporter activity"/>
    <property type="evidence" value="ECO:0007669"/>
    <property type="project" value="TreeGrafter"/>
</dbReference>
<evidence type="ECO:0000256" key="6">
    <source>
        <dbReference type="ARBA" id="ARBA00022840"/>
    </source>
</evidence>
<dbReference type="EMBL" id="JACASE010000013">
    <property type="protein sequence ID" value="KAF6417721.1"/>
    <property type="molecule type" value="Genomic_DNA"/>
</dbReference>
<evidence type="ECO:0000256" key="3">
    <source>
        <dbReference type="ARBA" id="ARBA00022448"/>
    </source>
</evidence>
<evidence type="ECO:0000313" key="13">
    <source>
        <dbReference type="EMBL" id="KAF6417721.1"/>
    </source>
</evidence>
<dbReference type="GO" id="GO:0016887">
    <property type="term" value="F:ATP hydrolysis activity"/>
    <property type="evidence" value="ECO:0007669"/>
    <property type="project" value="InterPro"/>
</dbReference>
<dbReference type="PANTHER" id="PTHR19229:SF113">
    <property type="entry name" value="ATP-BINDING CASSETTE SUB-FAMILY A MEMBER 13"/>
    <property type="match status" value="1"/>
</dbReference>
<evidence type="ECO:0000256" key="2">
    <source>
        <dbReference type="ARBA" id="ARBA00008869"/>
    </source>
</evidence>
<evidence type="ECO:0000256" key="5">
    <source>
        <dbReference type="ARBA" id="ARBA00022741"/>
    </source>
</evidence>
<dbReference type="InterPro" id="IPR056264">
    <property type="entry name" value="R2_ABCA1-4-like"/>
</dbReference>
<reference evidence="13 14" key="1">
    <citation type="journal article" date="2020" name="Nature">
        <title>Six reference-quality genomes reveal evolution of bat adaptations.</title>
        <authorList>
            <person name="Jebb D."/>
            <person name="Huang Z."/>
            <person name="Pippel M."/>
            <person name="Hughes G.M."/>
            <person name="Lavrichenko K."/>
            <person name="Devanna P."/>
            <person name="Winkler S."/>
            <person name="Jermiin L.S."/>
            <person name="Skirmuntt E.C."/>
            <person name="Katzourakis A."/>
            <person name="Burkitt-Gray L."/>
            <person name="Ray D.A."/>
            <person name="Sullivan K.A.M."/>
            <person name="Roscito J.G."/>
            <person name="Kirilenko B.M."/>
            <person name="Davalos L.M."/>
            <person name="Corthals A.P."/>
            <person name="Power M.L."/>
            <person name="Jones G."/>
            <person name="Ransome R.D."/>
            <person name="Dechmann D.K.N."/>
            <person name="Locatelli A.G."/>
            <person name="Puechmaille S.J."/>
            <person name="Fedrigo O."/>
            <person name="Jarvis E.D."/>
            <person name="Hiller M."/>
            <person name="Vernes S.C."/>
            <person name="Myers E.W."/>
            <person name="Teeling E.C."/>
        </authorList>
    </citation>
    <scope>NUCLEOTIDE SEQUENCE [LARGE SCALE GENOMIC DNA]</scope>
    <source>
        <strain evidence="13">MRouAeg1</strain>
        <tissue evidence="13">Muscle</tissue>
    </source>
</reference>
<feature type="transmembrane region" description="Helical" evidence="11">
    <location>
        <begin position="2351"/>
        <end position="2375"/>
    </location>
</feature>
<feature type="transmembrane region" description="Helical" evidence="11">
    <location>
        <begin position="1463"/>
        <end position="1482"/>
    </location>
</feature>
<keyword evidence="7" id="KW-1278">Translocase</keyword>
<feature type="transmembrane region" description="Helical" evidence="11">
    <location>
        <begin position="2435"/>
        <end position="2458"/>
    </location>
</feature>
<evidence type="ECO:0000256" key="7">
    <source>
        <dbReference type="ARBA" id="ARBA00022967"/>
    </source>
</evidence>
<evidence type="ECO:0000256" key="9">
    <source>
        <dbReference type="ARBA" id="ARBA00023136"/>
    </source>
</evidence>
<dbReference type="Gene3D" id="3.40.50.300">
    <property type="entry name" value="P-loop containing nucleotide triphosphate hydrolases"/>
    <property type="match status" value="2"/>
</dbReference>
<feature type="transmembrane region" description="Helical" evidence="11">
    <location>
        <begin position="1351"/>
        <end position="1371"/>
    </location>
</feature>
<gene>
    <name evidence="13" type="ORF">HJG63_000030</name>
</gene>
<feature type="transmembrane region" description="Helical" evidence="11">
    <location>
        <begin position="2010"/>
        <end position="2029"/>
    </location>
</feature>
<dbReference type="Pfam" id="PF23321">
    <property type="entry name" value="R1_ABCA1"/>
    <property type="match status" value="1"/>
</dbReference>
<feature type="transmembrane region" description="Helical" evidence="11">
    <location>
        <begin position="1488"/>
        <end position="1512"/>
    </location>
</feature>
<feature type="region of interest" description="Disordered" evidence="10">
    <location>
        <begin position="1948"/>
        <end position="1981"/>
    </location>
</feature>
<feature type="transmembrane region" description="Helical" evidence="11">
    <location>
        <begin position="2291"/>
        <end position="2312"/>
    </location>
</feature>
<dbReference type="InterPro" id="IPR027417">
    <property type="entry name" value="P-loop_NTPase"/>
</dbReference>
<keyword evidence="4 11" id="KW-0812">Transmembrane</keyword>
<dbReference type="PROSITE" id="PS50893">
    <property type="entry name" value="ABC_TRANSPORTER_2"/>
    <property type="match status" value="2"/>
</dbReference>
<dbReference type="Pfam" id="PF12698">
    <property type="entry name" value="ABC2_membrane_3"/>
    <property type="match status" value="2"/>
</dbReference>
<feature type="transmembrane region" description="Helical" evidence="11">
    <location>
        <begin position="1397"/>
        <end position="1419"/>
    </location>
</feature>
<dbReference type="GO" id="GO:0140359">
    <property type="term" value="F:ABC-type transporter activity"/>
    <property type="evidence" value="ECO:0007669"/>
    <property type="project" value="InterPro"/>
</dbReference>
<dbReference type="CDD" id="cd03263">
    <property type="entry name" value="ABC_subfamily_A"/>
    <property type="match status" value="2"/>
</dbReference>
<dbReference type="GO" id="GO:0016020">
    <property type="term" value="C:membrane"/>
    <property type="evidence" value="ECO:0007669"/>
    <property type="project" value="UniProtKB-SubCell"/>
</dbReference>
<keyword evidence="14" id="KW-1185">Reference proteome</keyword>
<keyword evidence="3" id="KW-0813">Transport</keyword>
<comment type="caution">
    <text evidence="13">The sequence shown here is derived from an EMBL/GenBank/DDBJ whole genome shotgun (WGS) entry which is preliminary data.</text>
</comment>
<name>A0A7J8D3G6_ROUAE</name>
<proteinExistence type="inferred from homology"/>
<evidence type="ECO:0000259" key="12">
    <source>
        <dbReference type="PROSITE" id="PS50893"/>
    </source>
</evidence>
<sequence length="2838" mass="309917">MGRAAGQFRALVWKNWLCRLRTPVLSLAEFFWPCILFMILTVLRFQEPPRHRDDCYLQPRDLPSRGVFPFVRSLLCNTGSRCRSSSHAGTTERHFRSSRFQPAAGRPEISDLDFLQEMQELAEDVYGVMGKAASLQALWAERSKSPDSSYGAGFLALDLNKTEEVISKLEQLHQQPHVWDLLRALPGLAAGAVPADDGVRSAVHLLRAVSKLLTSLEDLGWLPLDPAFARVSEIVLNATISTLTFLQECGAAATASSEASPCYEENVDWKVVSDNYFTFLNNVLKSPVASIPRVIGAIKELLTEKFHTSEDEPANSLLSFVEFLEKLLPTSFYLSSAKAVGLGVQVIKGVFDSLMPSTRSGSPEGSSRALKTVTGLLRALRKPDLDLLVDQLEQIGDSLVDFFRNVSGLGTGGSGVNLLIGLMEKLVDSSHSWDVGHLLRLSRLFPREDVSAVVDAYYVLPHAVRLLRGVVDKNITGTLQDVYDFTLRHGVRISGVTKEDFAAAIKALLNTVRLVSEKPGVLAEALTCLPVLWCRNLTTSGFQNPRSGACGRLDHTSSFYSNVASALDRLHLAPPGDVSQCSNESSQTELTRRMVCVVHGLLDWSSIFLELFRVLHTETPLGKSVREFWRKVLPFVPDSGLCPSGPLKQVALQVIEKLKDVNFTEVTSDENVFGKLASLSKILNVNDTTEASVRDATQMQFEPIQKFQYVADMCQGRGWRVKMLLLRTLLIFAENPSLAKDVVCAARSCPQGGLRQCVLCALHVATVLSDHFQELARAWSSPPEPRCVRLRGRLSSAWGRFRSGLADAGQRGCECRPALDAVGRRVHRLAQSLEKTLFSGNPVLTFLSNFTVTAAVKVKDVMGNVTRLAEELRSFAHVSDETIGRVLEADISHAPVLWSALTAALSARCDRETLRLLLAVPGPAARELCSLPGAGTYALVVTMARNLDLRSLVYKVLVPEDAKRVLSSLLDVVSGLGRLLPKAGRALELLPEFLRASEISALLDVAGAPQAPHGGREDSSAFGSFQSVMKMVCKEQEPFFSNSHTFLDLPRVGELLGGDRGKFHIPEDSTPFCLKLYQEILQSPNGALVWSFLKPILHGKILYTPDTPEINRVIQKANYTFYFVDKLKILSEMLLKISSVFPSGGNGQMLEQLQEALRNKFVRNFVESQLHIDVDELADKLQTYGGALGKLLGHAGAGRAHWLGHTLVNLSSCVALNRFRPLPSVTVLEATARELLQQNSFLASVIFHSPAAGRSASAERPRLPAHVAYTLRTSVTYSVRTDVVRNPFWKFHPQSLPADGFKYNYVFVPLQDMIETAIVLEQTGWEAAGPAARVQAAPYPCHSSDLFLNNVGFFFPLIMVLTWMVSVASMVRKLVHEREIRLEEYLRVMGVHPSTSFLAWFAENVAVLAGGCAALAAVLRASGIFAHSDAVLVFLFLLDFAVSVVMLSYLLGACFGRADMAALCASLLYVVSFLPYIVLLVLHGRLGAAAQTLLCLLSTTAFGHGVFFITFLEGQEEGLQWANVGQAPEQVGMTFAGVCWMILFDSALYFLCGWYLSSLTPGTFGSRRPWHFPFAASYWKDVCGLVVGRRHALGPDLLVLSGVSGVEGSSPQNGPGKQDGGPPGVTLVSVTKEYEPHQAAVQDLTFTFHRDQITALLGTNGAGKSTVISMLTGLCPPTSGAIFVDGRDLHAEPPATSRGLGVCLQQDVLLAGLTVREHLLLFASVKVPQWTRSDLRQQVDRTLGDVGLRPHQHTQTHALSGGLRRRLSIGIAFLGSSSTVVLDEPTSGVDTCSRRSIWDILLKYREGRTVIFTTHHLDEAEALSDRVAVLQQGGLRFCGPPAHLAAAYGQGLRLTLSRQPSDPGVDHAKDTARITALIQTHVPHAVLRGGGGRELSYALPRAADRTRFVGLFRALERDLRGLRLAGCGVSDSTLEEVFLMLLQDSKKQPDAAPGAGRVPQSPPTPEPAAGRDGASAEPPPARGARLLLGQVSALLARRFCRSRRAWKATLAHLLLPVLFVALAMALFMVRPLAVDFPPLKLSPGHYERHETYFFSESEDTGLARVLLRKFGDQDVLCADRHPDPTNSSSCWRVGPPPRPGDQGSCGCSTCPNRSAGVPYLANRLGHTLLNLSAFRLPEYLLVPSEKPRLGGWSFGERLPDAAPGANSSSSGPRPLAKVWYNQKGFHSLPSYLNHLNNLMLWRLLPPASDWRRYGITLYSHPYGGAFLNEDKILESIRQCGVALCIVLGFSILSASIGSSAVRDRVTGAKRLQHINGLGYGTYWFTNFLYDMLLHCVSVGLSVAVIAAFQLPAFTFRENLAATALLLLLFGYATLPWMYLTSRIFSNPDTAFIAYVSLNFIFGLCTMLMTTMPRLLAILSRAQNLQAIYDALRRAFAVFPQFCLGQGLIELCYNQITHDLGRGLGVDAYASPFGMGFLGWLFVLLAAQGTVLLLLRVLLHWDLAHWARVRGAAPGAAPSWKDADVERERARVLRGGAGADVLVLRDLSKRYRGLRRGRAAVRGVSLGVARGECFGLLGANGAGKSTTFKMLSGDVAPTSGHAAVRTRSGDVVALSAAGSAGVRVGYCPQQDALDQLLTGREHLRFYCSLRGVPEPRIPQVARDLVRRLHLEAHVDKPVATYSGGTKRKLSTALALLGEPDLLLLDEPSSGMDPCSKRLLWQAIREEARRGCAVVLTTHSMEECEAVCTRLAIMVDGGFRCLGSPQHVKSRFGGGFTVRVWLRGRGGRPDAVSRALQLCAPGTQLKGQRLNLLEYHVPERSGRLADLFQVLETSKALLGIRHYSVNQTTLEQVFIGFATEQLQTVADPSADGCRAGPLPV</sequence>
<dbReference type="SMART" id="SM00382">
    <property type="entry name" value="AAA"/>
    <property type="match status" value="2"/>
</dbReference>
<evidence type="ECO:0000256" key="8">
    <source>
        <dbReference type="ARBA" id="ARBA00022989"/>
    </source>
</evidence>
<feature type="transmembrane region" description="Helical" evidence="11">
    <location>
        <begin position="2241"/>
        <end position="2261"/>
    </location>
</feature>
<dbReference type="FunFam" id="3.40.50.300:FF:001253">
    <property type="entry name" value="ATP-binding cassette protein subfamily A, member 10"/>
    <property type="match status" value="1"/>
</dbReference>
<evidence type="ECO:0000256" key="1">
    <source>
        <dbReference type="ARBA" id="ARBA00004141"/>
    </source>
</evidence>
<dbReference type="SUPFAM" id="SSF52540">
    <property type="entry name" value="P-loop containing nucleoside triphosphate hydrolases"/>
    <property type="match status" value="2"/>
</dbReference>
<feature type="domain" description="ABC transporter" evidence="12">
    <location>
        <begin position="1625"/>
        <end position="1857"/>
    </location>
</feature>
<keyword evidence="5" id="KW-0547">Nucleotide-binding</keyword>
<feature type="domain" description="ABC transporter" evidence="12">
    <location>
        <begin position="2501"/>
        <end position="2739"/>
    </location>
</feature>
<evidence type="ECO:0000256" key="4">
    <source>
        <dbReference type="ARBA" id="ARBA00022692"/>
    </source>
</evidence>
<accession>A0A7J8D3G6</accession>
<feature type="transmembrane region" description="Helical" evidence="11">
    <location>
        <begin position="24"/>
        <end position="45"/>
    </location>
</feature>
<keyword evidence="8 11" id="KW-1133">Transmembrane helix</keyword>
<feature type="transmembrane region" description="Helical" evidence="11">
    <location>
        <begin position="1533"/>
        <end position="1556"/>
    </location>
</feature>
<evidence type="ECO:0000313" key="14">
    <source>
        <dbReference type="Proteomes" id="UP000593571"/>
    </source>
</evidence>
<evidence type="ECO:0000256" key="11">
    <source>
        <dbReference type="SAM" id="Phobius"/>
    </source>
</evidence>
<dbReference type="InterPro" id="IPR026082">
    <property type="entry name" value="ABCA"/>
</dbReference>
<keyword evidence="9 11" id="KW-0472">Membrane</keyword>
<dbReference type="Proteomes" id="UP000593571">
    <property type="component" value="Unassembled WGS sequence"/>
</dbReference>
<feature type="transmembrane region" description="Helical" evidence="11">
    <location>
        <begin position="1431"/>
        <end position="1451"/>
    </location>
</feature>
<comment type="similarity">
    <text evidence="2">Belongs to the ABC transporter superfamily. ABCA family.</text>
</comment>
<dbReference type="InterPro" id="IPR013525">
    <property type="entry name" value="ABC2_TM"/>
</dbReference>
<dbReference type="FunFam" id="3.40.50.300:FF:000335">
    <property type="entry name" value="ATP binding cassette subfamily A member 5"/>
    <property type="match status" value="1"/>
</dbReference>